<dbReference type="PROSITE" id="PS51704">
    <property type="entry name" value="GP_PDE"/>
    <property type="match status" value="1"/>
</dbReference>
<evidence type="ECO:0000313" key="3">
    <source>
        <dbReference type="Proteomes" id="UP001305779"/>
    </source>
</evidence>
<dbReference type="Pfam" id="PF03009">
    <property type="entry name" value="GDPD"/>
    <property type="match status" value="1"/>
</dbReference>
<dbReference type="EMBL" id="JAXOVC010000010">
    <property type="protein sequence ID" value="KAK4496618.1"/>
    <property type="molecule type" value="Genomic_DNA"/>
</dbReference>
<dbReference type="Proteomes" id="UP001305779">
    <property type="component" value="Unassembled WGS sequence"/>
</dbReference>
<dbReference type="PANTHER" id="PTHR43805:SF1">
    <property type="entry name" value="GP-PDE DOMAIN-CONTAINING PROTEIN"/>
    <property type="match status" value="1"/>
</dbReference>
<evidence type="ECO:0000259" key="1">
    <source>
        <dbReference type="PROSITE" id="PS51704"/>
    </source>
</evidence>
<keyword evidence="3" id="KW-1185">Reference proteome</keyword>
<protein>
    <recommendedName>
        <fullName evidence="1">GP-PDE domain-containing protein</fullName>
    </recommendedName>
</protein>
<dbReference type="InterPro" id="IPR030395">
    <property type="entry name" value="GP_PDE_dom"/>
</dbReference>
<dbReference type="SUPFAM" id="SSF51695">
    <property type="entry name" value="PLC-like phosphodiesterases"/>
    <property type="match status" value="1"/>
</dbReference>
<organism evidence="2 3">
    <name type="scientific">Zasmidium cellare</name>
    <name type="common">Wine cellar mold</name>
    <name type="synonym">Racodium cellare</name>
    <dbReference type="NCBI Taxonomy" id="395010"/>
    <lineage>
        <taxon>Eukaryota</taxon>
        <taxon>Fungi</taxon>
        <taxon>Dikarya</taxon>
        <taxon>Ascomycota</taxon>
        <taxon>Pezizomycotina</taxon>
        <taxon>Dothideomycetes</taxon>
        <taxon>Dothideomycetidae</taxon>
        <taxon>Mycosphaerellales</taxon>
        <taxon>Mycosphaerellaceae</taxon>
        <taxon>Zasmidium</taxon>
    </lineage>
</organism>
<name>A0ABR0E693_ZASCE</name>
<evidence type="ECO:0000313" key="2">
    <source>
        <dbReference type="EMBL" id="KAK4496618.1"/>
    </source>
</evidence>
<gene>
    <name evidence="2" type="ORF">PRZ48_012598</name>
</gene>
<comment type="caution">
    <text evidence="2">The sequence shown here is derived from an EMBL/GenBank/DDBJ whole genome shotgun (WGS) entry which is preliminary data.</text>
</comment>
<reference evidence="2 3" key="1">
    <citation type="journal article" date="2023" name="G3 (Bethesda)">
        <title>A chromosome-level genome assembly of Zasmidium syzygii isolated from banana leaves.</title>
        <authorList>
            <person name="van Westerhoven A.C."/>
            <person name="Mehrabi R."/>
            <person name="Talebi R."/>
            <person name="Steentjes M.B.F."/>
            <person name="Corcolon B."/>
            <person name="Chong P.A."/>
            <person name="Kema G.H.J."/>
            <person name="Seidl M.F."/>
        </authorList>
    </citation>
    <scope>NUCLEOTIDE SEQUENCE [LARGE SCALE GENOMIC DNA]</scope>
    <source>
        <strain evidence="2 3">P124</strain>
    </source>
</reference>
<dbReference type="Gene3D" id="3.20.20.190">
    <property type="entry name" value="Phosphatidylinositol (PI) phosphodiesterase"/>
    <property type="match status" value="1"/>
</dbReference>
<dbReference type="InterPro" id="IPR017946">
    <property type="entry name" value="PLC-like_Pdiesterase_TIM-brl"/>
</dbReference>
<proteinExistence type="predicted"/>
<dbReference type="PANTHER" id="PTHR43805">
    <property type="entry name" value="GLYCEROPHOSPHORYL DIESTER PHOSPHODIESTERASE"/>
    <property type="match status" value="1"/>
</dbReference>
<feature type="domain" description="GP-PDE" evidence="1">
    <location>
        <begin position="63"/>
        <end position="302"/>
    </location>
</feature>
<accession>A0ABR0E693</accession>
<sequence length="361" mass="40986">MAASSDLKVLADESTVIAPADAEQSINELDRPTDILKDYTFPIPQFAKARSWPTADGTERRLPQIIAHRGYKSRFPENSLLAFEEAIKAGATALETDVRLTKDEVVVLEHHGDLKRFGHGKKITDCTWDEIKDFRTVDPPHAPICRLQELLEFLRQSENANIWVLLDIKLAGRAEDVIRVLKSTIDTAQAPPGRPWNRRILMGTWAARQIPLVAKHLPGYSTIHIGYHLGHAKQNVQALYMGVALMIYTALAPSSRRFIEDRKTKGPVIAWPVSETDQIEWCARSGLDGVITDDPEAMAKLWERFDVGATRPILPVSVRSCLWTLFYYFWVNSMFWLFRKVTHLDRDEEGTKESVDKKKEA</sequence>